<dbReference type="CDD" id="cd02947">
    <property type="entry name" value="TRX_family"/>
    <property type="match status" value="1"/>
</dbReference>
<feature type="transmembrane region" description="Helical" evidence="8">
    <location>
        <begin position="6"/>
        <end position="32"/>
    </location>
</feature>
<accession>A0A848L3Y5</accession>
<comment type="caution">
    <text evidence="10">The sequence shown here is derived from an EMBL/GenBank/DDBJ whole genome shotgun (WGS) entry which is preliminary data.</text>
</comment>
<evidence type="ECO:0000256" key="8">
    <source>
        <dbReference type="SAM" id="Phobius"/>
    </source>
</evidence>
<dbReference type="InterPro" id="IPR013766">
    <property type="entry name" value="Thioredoxin_domain"/>
</dbReference>
<dbReference type="InterPro" id="IPR051790">
    <property type="entry name" value="Cytochrome_c-biogenesis_DsbD"/>
</dbReference>
<keyword evidence="11" id="KW-1185">Reference proteome</keyword>
<dbReference type="GO" id="GO:0017004">
    <property type="term" value="P:cytochrome complex assembly"/>
    <property type="evidence" value="ECO:0007669"/>
    <property type="project" value="UniProtKB-KW"/>
</dbReference>
<dbReference type="InterPro" id="IPR003834">
    <property type="entry name" value="Cyt_c_assmbl_TM_dom"/>
</dbReference>
<feature type="transmembrane region" description="Helical" evidence="8">
    <location>
        <begin position="126"/>
        <end position="153"/>
    </location>
</feature>
<evidence type="ECO:0000256" key="5">
    <source>
        <dbReference type="ARBA" id="ARBA00022748"/>
    </source>
</evidence>
<feature type="domain" description="Thioredoxin" evidence="9">
    <location>
        <begin position="267"/>
        <end position="384"/>
    </location>
</feature>
<dbReference type="PANTHER" id="PTHR31272:SF4">
    <property type="entry name" value="CYTOCHROME C-TYPE BIOGENESIS PROTEIN HI_1454-RELATED"/>
    <property type="match status" value="1"/>
</dbReference>
<evidence type="ECO:0000256" key="4">
    <source>
        <dbReference type="ARBA" id="ARBA00022692"/>
    </source>
</evidence>
<dbReference type="Gene3D" id="3.40.30.10">
    <property type="entry name" value="Glutaredoxin"/>
    <property type="match status" value="1"/>
</dbReference>
<evidence type="ECO:0000256" key="1">
    <source>
        <dbReference type="ARBA" id="ARBA00004651"/>
    </source>
</evidence>
<dbReference type="GO" id="GO:0005886">
    <property type="term" value="C:plasma membrane"/>
    <property type="evidence" value="ECO:0007669"/>
    <property type="project" value="UniProtKB-SubCell"/>
</dbReference>
<dbReference type="Pfam" id="PF00085">
    <property type="entry name" value="Thioredoxin"/>
    <property type="match status" value="1"/>
</dbReference>
<feature type="transmembrane region" description="Helical" evidence="8">
    <location>
        <begin position="173"/>
        <end position="195"/>
    </location>
</feature>
<comment type="similarity">
    <text evidence="2">Belongs to the DsbD family.</text>
</comment>
<keyword evidence="5" id="KW-0201">Cytochrome c-type biogenesis</keyword>
<name>A0A848L3Y5_9BACT</name>
<dbReference type="PANTHER" id="PTHR31272">
    <property type="entry name" value="CYTOCHROME C-TYPE BIOGENESIS PROTEIN HI_1454-RELATED"/>
    <property type="match status" value="1"/>
</dbReference>
<feature type="transmembrane region" description="Helical" evidence="8">
    <location>
        <begin position="85"/>
        <end position="105"/>
    </location>
</feature>
<keyword evidence="4 8" id="KW-0812">Transmembrane</keyword>
<dbReference type="AlphaFoldDB" id="A0A848L3Y5"/>
<evidence type="ECO:0000256" key="6">
    <source>
        <dbReference type="ARBA" id="ARBA00022989"/>
    </source>
</evidence>
<evidence type="ECO:0000259" key="9">
    <source>
        <dbReference type="PROSITE" id="PS51352"/>
    </source>
</evidence>
<organism evidence="10 11">
    <name type="scientific">Pyxidicoccus fallax</name>
    <dbReference type="NCBI Taxonomy" id="394095"/>
    <lineage>
        <taxon>Bacteria</taxon>
        <taxon>Pseudomonadati</taxon>
        <taxon>Myxococcota</taxon>
        <taxon>Myxococcia</taxon>
        <taxon>Myxococcales</taxon>
        <taxon>Cystobacterineae</taxon>
        <taxon>Myxococcaceae</taxon>
        <taxon>Pyxidicoccus</taxon>
    </lineage>
</organism>
<evidence type="ECO:0000256" key="7">
    <source>
        <dbReference type="ARBA" id="ARBA00023136"/>
    </source>
</evidence>
<evidence type="ECO:0000256" key="3">
    <source>
        <dbReference type="ARBA" id="ARBA00022475"/>
    </source>
</evidence>
<keyword evidence="7 8" id="KW-0472">Membrane</keyword>
<gene>
    <name evidence="10" type="ORF">HG543_02110</name>
</gene>
<keyword evidence="6 8" id="KW-1133">Transmembrane helix</keyword>
<dbReference type="EMBL" id="JABBJJ010000006">
    <property type="protein sequence ID" value="NMO13660.1"/>
    <property type="molecule type" value="Genomic_DNA"/>
</dbReference>
<feature type="transmembrane region" description="Helical" evidence="8">
    <location>
        <begin position="53"/>
        <end position="79"/>
    </location>
</feature>
<evidence type="ECO:0000313" key="10">
    <source>
        <dbReference type="EMBL" id="NMO13660.1"/>
    </source>
</evidence>
<dbReference type="RefSeq" id="WP_169342943.1">
    <property type="nucleotide sequence ID" value="NZ_JABBJJ010000006.1"/>
</dbReference>
<keyword evidence="3" id="KW-1003">Cell membrane</keyword>
<evidence type="ECO:0000256" key="2">
    <source>
        <dbReference type="ARBA" id="ARBA00006143"/>
    </source>
</evidence>
<dbReference type="Proteomes" id="UP000518300">
    <property type="component" value="Unassembled WGS sequence"/>
</dbReference>
<evidence type="ECO:0000313" key="11">
    <source>
        <dbReference type="Proteomes" id="UP000518300"/>
    </source>
</evidence>
<reference evidence="10 11" key="1">
    <citation type="submission" date="2020-04" db="EMBL/GenBank/DDBJ databases">
        <title>Draft genome of Pyxidicoccus fallax type strain.</title>
        <authorList>
            <person name="Whitworth D.E."/>
        </authorList>
    </citation>
    <scope>NUCLEOTIDE SEQUENCE [LARGE SCALE GENOMIC DNA]</scope>
    <source>
        <strain evidence="10 11">DSM 14698</strain>
    </source>
</reference>
<feature type="transmembrane region" description="Helical" evidence="8">
    <location>
        <begin position="207"/>
        <end position="229"/>
    </location>
</feature>
<dbReference type="SUPFAM" id="SSF52833">
    <property type="entry name" value="Thioredoxin-like"/>
    <property type="match status" value="1"/>
</dbReference>
<dbReference type="InterPro" id="IPR036249">
    <property type="entry name" value="Thioredoxin-like_sf"/>
</dbReference>
<comment type="subcellular location">
    <subcellularLocation>
        <location evidence="1">Cell membrane</location>
        <topology evidence="1">Multi-pass membrane protein</topology>
    </subcellularLocation>
</comment>
<dbReference type="PROSITE" id="PS51352">
    <property type="entry name" value="THIOREDOXIN_2"/>
    <property type="match status" value="1"/>
</dbReference>
<protein>
    <submittedName>
        <fullName evidence="10">Cytochrome c biogenesis protein/thioredoxin</fullName>
    </submittedName>
</protein>
<dbReference type="Pfam" id="PF02683">
    <property type="entry name" value="DsbD_TM"/>
    <property type="match status" value="1"/>
</dbReference>
<sequence>MSFGLPGIFLAGLLTFLSPCVLPLVPLYLSFLAGVSLTQLREAGRGVRRPWGVALAFSLGLGTVFVALGMAATAVGGALSEYRSGLLQFGGLALFLLGLKQLGLIRIPWLDGEARPLLGRVRRGGSLVGGFLFGAAFALGWTPCIGPVLGAVLTYTASSTSEPAMGALYLGTYAAGLSVPLLLVAAAAPLALRWMERAKRHLRKVEVATGVLLAGLGVLLFTDSLGMLVPSPEAVDVPAAVAEVNGPSSPATSTASSEAACTSEGGGEGACALPEAGFVPATGGPSVLERLKRPTMVEFVSHSCPVCQRMEPVVALAEQHCAGEGVDVLRLDVGTPEGRQAAARHGIRGVPTFLFLDGAGQEVARRVGEQSLTSLREGLESIAGTRCAGLLPSGASGFPSASDGGAGS</sequence>
<proteinExistence type="inferred from homology"/>